<evidence type="ECO:0000259" key="2">
    <source>
        <dbReference type="PROSITE" id="PS50885"/>
    </source>
</evidence>
<dbReference type="PROSITE" id="PS50885">
    <property type="entry name" value="HAMP"/>
    <property type="match status" value="1"/>
</dbReference>
<dbReference type="EMBL" id="SUQX01000138">
    <property type="protein sequence ID" value="TJX02043.1"/>
    <property type="molecule type" value="Genomic_DNA"/>
</dbReference>
<dbReference type="AlphaFoldDB" id="A0AAX2TLP4"/>
<keyword evidence="1" id="KW-0472">Membrane</keyword>
<feature type="non-terminal residue" evidence="3">
    <location>
        <position position="1"/>
    </location>
</feature>
<evidence type="ECO:0000256" key="1">
    <source>
        <dbReference type="SAM" id="Phobius"/>
    </source>
</evidence>
<dbReference type="Pfam" id="PF00672">
    <property type="entry name" value="HAMP"/>
    <property type="match status" value="1"/>
</dbReference>
<proteinExistence type="predicted"/>
<dbReference type="GO" id="GO:0016020">
    <property type="term" value="C:membrane"/>
    <property type="evidence" value="ECO:0007669"/>
    <property type="project" value="InterPro"/>
</dbReference>
<sequence>NAVNDLLMRLNAENKTLLGQLDSKDFAAARQTTLRADALRDEFNTRIEGIRADMLAQVGSAAAKVTGAQQRAIIISGVVTAIAAILGFVFAMLVGSGITRPVMRLLEGTREVEAGRLDGSIAITTQDEIGQLSAAFNRMIETLRHNQRIRETFGRYI</sequence>
<organism evidence="3 4">
    <name type="scientific">Neisseria gonorrhoeae</name>
    <dbReference type="NCBI Taxonomy" id="485"/>
    <lineage>
        <taxon>Bacteria</taxon>
        <taxon>Pseudomonadati</taxon>
        <taxon>Pseudomonadota</taxon>
        <taxon>Betaproteobacteria</taxon>
        <taxon>Neisseriales</taxon>
        <taxon>Neisseriaceae</taxon>
        <taxon>Neisseria</taxon>
    </lineage>
</organism>
<feature type="transmembrane region" description="Helical" evidence="1">
    <location>
        <begin position="72"/>
        <end position="94"/>
    </location>
</feature>
<evidence type="ECO:0000313" key="4">
    <source>
        <dbReference type="Proteomes" id="UP000307092"/>
    </source>
</evidence>
<protein>
    <submittedName>
        <fullName evidence="3">HAMP domain-containing protein</fullName>
    </submittedName>
</protein>
<evidence type="ECO:0000313" key="3">
    <source>
        <dbReference type="EMBL" id="TJX02043.1"/>
    </source>
</evidence>
<dbReference type="Proteomes" id="UP000307092">
    <property type="component" value="Unassembled WGS sequence"/>
</dbReference>
<keyword evidence="1" id="KW-1133">Transmembrane helix</keyword>
<gene>
    <name evidence="3" type="ORF">E8M63_13325</name>
</gene>
<dbReference type="SMART" id="SM00304">
    <property type="entry name" value="HAMP"/>
    <property type="match status" value="1"/>
</dbReference>
<dbReference type="InterPro" id="IPR003660">
    <property type="entry name" value="HAMP_dom"/>
</dbReference>
<accession>A0AAX2TLP4</accession>
<dbReference type="CDD" id="cd06225">
    <property type="entry name" value="HAMP"/>
    <property type="match status" value="1"/>
</dbReference>
<feature type="non-terminal residue" evidence="3">
    <location>
        <position position="157"/>
    </location>
</feature>
<name>A0AAX2TLP4_NEIGO</name>
<dbReference type="Gene3D" id="6.10.340.10">
    <property type="match status" value="1"/>
</dbReference>
<feature type="domain" description="HAMP" evidence="2">
    <location>
        <begin position="96"/>
        <end position="148"/>
    </location>
</feature>
<dbReference type="PANTHER" id="PTHR32089">
    <property type="entry name" value="METHYL-ACCEPTING CHEMOTAXIS PROTEIN MCPB"/>
    <property type="match status" value="1"/>
</dbReference>
<reference evidence="3 4" key="1">
    <citation type="submission" date="2019-04" db="EMBL/GenBank/DDBJ databases">
        <title>The CDC panel for molecular diagnostics of ciprofloxacin resistance and its use for research and clinical development.</title>
        <authorList>
            <person name="Liu H."/>
            <person name="Tang K."/>
            <person name="Pham C."/>
            <person name="Schmerer M."/>
        </authorList>
    </citation>
    <scope>NUCLEOTIDE SEQUENCE [LARGE SCALE GENOMIC DNA]</scope>
    <source>
        <strain evidence="3 4">LRRBGS_0742</strain>
    </source>
</reference>
<comment type="caution">
    <text evidence="3">The sequence shown here is derived from an EMBL/GenBank/DDBJ whole genome shotgun (WGS) entry which is preliminary data.</text>
</comment>
<keyword evidence="1" id="KW-0812">Transmembrane</keyword>
<dbReference type="PANTHER" id="PTHR32089:SF112">
    <property type="entry name" value="LYSOZYME-LIKE PROTEIN-RELATED"/>
    <property type="match status" value="1"/>
</dbReference>
<dbReference type="SUPFAM" id="SSF158472">
    <property type="entry name" value="HAMP domain-like"/>
    <property type="match status" value="1"/>
</dbReference>
<dbReference type="GO" id="GO:0007165">
    <property type="term" value="P:signal transduction"/>
    <property type="evidence" value="ECO:0007669"/>
    <property type="project" value="InterPro"/>
</dbReference>